<comment type="caution">
    <text evidence="1">The sequence shown here is derived from an EMBL/GenBank/DDBJ whole genome shotgun (WGS) entry which is preliminary data.</text>
</comment>
<dbReference type="EMBL" id="CM046117">
    <property type="protein sequence ID" value="KAI8436779.1"/>
    <property type="molecule type" value="Genomic_DNA"/>
</dbReference>
<keyword evidence="2" id="KW-1185">Reference proteome</keyword>
<evidence type="ECO:0000313" key="1">
    <source>
        <dbReference type="EMBL" id="KAI8436779.1"/>
    </source>
</evidence>
<protein>
    <submittedName>
        <fullName evidence="1">Uncharacterized protein</fullName>
    </submittedName>
</protein>
<gene>
    <name evidence="1" type="ORF">MSG28_010245</name>
</gene>
<sequence length="564" mass="64251">MARTAKVQLWSCPVWNIYMHSLLQVVRSVKLTIQQGLDTCRRYGAVYGVTARRRQTLGTVNPAGNFFDMVFVFHKKFGPIVRVEGLPRSTLLILYEPEHFEQVYKAEETNPLRPGFDTSEYYRGVLRKARFGGYYGLTSAQGPKWRDFRTKVNPALLKPKLVKLYAPALGEIAEEMVDRLTKLSGKGDYLQNNFDLEMTKWSLESVALVGLGARLGCLEDDLKEDHPARQLMQCAKDILDLSFKTELLPPAIWKYIATPNFKKLMNTYDLQWDISKIYIDQAQNKIKERGHDVPEEDKSIIEKLIAIDERVAILMANEMLMAGIDTVAFSITGILYHLATNQGAQDKLREEIRTGESRRYLRACMKEALRIWAVVPSNLRRTSKEHVVDGYRVPIGLIRATRHPTSTASTFAVHSSTGGPRVDAAWSTNIRVVYYEMRVGSDAPTARGVRGASVRTIDVIAPNEYLSRMDKYFPRGSEFVPERWLVEKTDPLYHGNTHPMVYAPFGIGVRSCIGRRIAELEIEVFLTKLIDKQKVTWFGPPLKIVSKIINSFDKPYNFKFENAL</sequence>
<name>A0ACC0KK79_CHOFU</name>
<organism evidence="1 2">
    <name type="scientific">Choristoneura fumiferana</name>
    <name type="common">Spruce budworm moth</name>
    <name type="synonym">Archips fumiferana</name>
    <dbReference type="NCBI Taxonomy" id="7141"/>
    <lineage>
        <taxon>Eukaryota</taxon>
        <taxon>Metazoa</taxon>
        <taxon>Ecdysozoa</taxon>
        <taxon>Arthropoda</taxon>
        <taxon>Hexapoda</taxon>
        <taxon>Insecta</taxon>
        <taxon>Pterygota</taxon>
        <taxon>Neoptera</taxon>
        <taxon>Endopterygota</taxon>
        <taxon>Lepidoptera</taxon>
        <taxon>Glossata</taxon>
        <taxon>Ditrysia</taxon>
        <taxon>Tortricoidea</taxon>
        <taxon>Tortricidae</taxon>
        <taxon>Tortricinae</taxon>
        <taxon>Choristoneura</taxon>
    </lineage>
</organism>
<reference evidence="1 2" key="1">
    <citation type="journal article" date="2022" name="Genome Biol. Evol.">
        <title>The Spruce Budworm Genome: Reconstructing the Evolutionary History of Antifreeze Proteins.</title>
        <authorList>
            <person name="Beliveau C."/>
            <person name="Gagne P."/>
            <person name="Picq S."/>
            <person name="Vernygora O."/>
            <person name="Keeling C.I."/>
            <person name="Pinkney K."/>
            <person name="Doucet D."/>
            <person name="Wen F."/>
            <person name="Johnston J.S."/>
            <person name="Maaroufi H."/>
            <person name="Boyle B."/>
            <person name="Laroche J."/>
            <person name="Dewar K."/>
            <person name="Juretic N."/>
            <person name="Blackburn G."/>
            <person name="Nisole A."/>
            <person name="Brunet B."/>
            <person name="Brandao M."/>
            <person name="Lumley L."/>
            <person name="Duan J."/>
            <person name="Quan G."/>
            <person name="Lucarotti C.J."/>
            <person name="Roe A.D."/>
            <person name="Sperling F.A.H."/>
            <person name="Levesque R.C."/>
            <person name="Cusson M."/>
        </authorList>
    </citation>
    <scope>NUCLEOTIDE SEQUENCE [LARGE SCALE GENOMIC DNA]</scope>
    <source>
        <strain evidence="1">Glfc:IPQL:Cfum</strain>
    </source>
</reference>
<proteinExistence type="predicted"/>
<dbReference type="Proteomes" id="UP001064048">
    <property type="component" value="Chromosome 17"/>
</dbReference>
<accession>A0ACC0KK79</accession>
<evidence type="ECO:0000313" key="2">
    <source>
        <dbReference type="Proteomes" id="UP001064048"/>
    </source>
</evidence>